<dbReference type="KEGG" id="csto:CGC58_06450"/>
<evidence type="ECO:0008006" key="3">
    <source>
        <dbReference type="Google" id="ProtNLM"/>
    </source>
</evidence>
<dbReference type="Proteomes" id="UP000217348">
    <property type="component" value="Chromosome"/>
</dbReference>
<evidence type="ECO:0000313" key="2">
    <source>
        <dbReference type="Proteomes" id="UP000217348"/>
    </source>
</evidence>
<dbReference type="OrthoDB" id="1027344at2"/>
<proteinExistence type="predicted"/>
<dbReference type="EMBL" id="CP022387">
    <property type="protein sequence ID" value="ATA89396.1"/>
    <property type="molecule type" value="Genomic_DNA"/>
</dbReference>
<accession>A0A250FZG2</accession>
<gene>
    <name evidence="1" type="ORF">CGC58_06450</name>
</gene>
<organism evidence="1 2">
    <name type="scientific">Capnocytophaga stomatis</name>
    <dbReference type="NCBI Taxonomy" id="1848904"/>
    <lineage>
        <taxon>Bacteria</taxon>
        <taxon>Pseudomonadati</taxon>
        <taxon>Bacteroidota</taxon>
        <taxon>Flavobacteriia</taxon>
        <taxon>Flavobacteriales</taxon>
        <taxon>Flavobacteriaceae</taxon>
        <taxon>Capnocytophaga</taxon>
    </lineage>
</organism>
<dbReference type="AlphaFoldDB" id="A0A250FZG2"/>
<sequence>MIIITNRYLVPRGYSGITLFPFIFVVNKELIKNPYFINHEQIHLQQQKELLIIPFYIWYFIDFIIKLCKYKNWEIAYRNIIFEKEAYNNERNLNYLKERKIFNFLNQKK</sequence>
<protein>
    <recommendedName>
        <fullName evidence="3">DUF4157 domain-containing protein</fullName>
    </recommendedName>
</protein>
<name>A0A250FZG2_9FLAO</name>
<evidence type="ECO:0000313" key="1">
    <source>
        <dbReference type="EMBL" id="ATA89396.1"/>
    </source>
</evidence>
<dbReference type="RefSeq" id="WP_095895953.1">
    <property type="nucleotide sequence ID" value="NZ_CP022387.1"/>
</dbReference>
<reference evidence="2" key="1">
    <citation type="submission" date="2017-06" db="EMBL/GenBank/DDBJ databases">
        <title>Capnocytophaga spp. assemblies.</title>
        <authorList>
            <person name="Gulvik C.A."/>
        </authorList>
    </citation>
    <scope>NUCLEOTIDE SEQUENCE [LARGE SCALE GENOMIC DNA]</scope>
    <source>
        <strain evidence="2">H2177</strain>
    </source>
</reference>